<gene>
    <name evidence="5" type="ORF">H6P81_012597</name>
</gene>
<keyword evidence="6" id="KW-1185">Reference proteome</keyword>
<dbReference type="InterPro" id="IPR019775">
    <property type="entry name" value="WD40_repeat_CS"/>
</dbReference>
<evidence type="ECO:0000256" key="1">
    <source>
        <dbReference type="ARBA" id="ARBA00022574"/>
    </source>
</evidence>
<feature type="repeat" description="WD" evidence="3">
    <location>
        <begin position="301"/>
        <end position="333"/>
    </location>
</feature>
<evidence type="ECO:0000256" key="3">
    <source>
        <dbReference type="PROSITE-ProRule" id="PRU00221"/>
    </source>
</evidence>
<evidence type="ECO:0000313" key="6">
    <source>
        <dbReference type="Proteomes" id="UP000825729"/>
    </source>
</evidence>
<dbReference type="PRINTS" id="PR00320">
    <property type="entry name" value="GPROTEINBRPT"/>
</dbReference>
<feature type="compositionally biased region" description="Polar residues" evidence="4">
    <location>
        <begin position="32"/>
        <end position="57"/>
    </location>
</feature>
<feature type="repeat" description="WD" evidence="3">
    <location>
        <begin position="215"/>
        <end position="254"/>
    </location>
</feature>
<dbReference type="PROSITE" id="PS50294">
    <property type="entry name" value="WD_REPEATS_REGION"/>
    <property type="match status" value="4"/>
</dbReference>
<keyword evidence="2" id="KW-0677">Repeat</keyword>
<feature type="repeat" description="WD" evidence="3">
    <location>
        <begin position="347"/>
        <end position="377"/>
    </location>
</feature>
<accession>A0AAV7EDU6</accession>
<proteinExistence type="predicted"/>
<evidence type="ECO:0000256" key="2">
    <source>
        <dbReference type="ARBA" id="ARBA00022737"/>
    </source>
</evidence>
<reference evidence="5 6" key="1">
    <citation type="submission" date="2021-07" db="EMBL/GenBank/DDBJ databases">
        <title>The Aristolochia fimbriata genome: insights into angiosperm evolution, floral development and chemical biosynthesis.</title>
        <authorList>
            <person name="Jiao Y."/>
        </authorList>
    </citation>
    <scope>NUCLEOTIDE SEQUENCE [LARGE SCALE GENOMIC DNA]</scope>
    <source>
        <strain evidence="5">IBCAS-2021</strain>
        <tissue evidence="5">Leaf</tissue>
    </source>
</reference>
<dbReference type="SMART" id="SM00320">
    <property type="entry name" value="WD40"/>
    <property type="match status" value="7"/>
</dbReference>
<dbReference type="EMBL" id="JAINDJ010000005">
    <property type="protein sequence ID" value="KAG9446469.1"/>
    <property type="molecule type" value="Genomic_DNA"/>
</dbReference>
<dbReference type="SUPFAM" id="SSF50978">
    <property type="entry name" value="WD40 repeat-like"/>
    <property type="match status" value="1"/>
</dbReference>
<evidence type="ECO:0000313" key="5">
    <source>
        <dbReference type="EMBL" id="KAG9446469.1"/>
    </source>
</evidence>
<dbReference type="PANTHER" id="PTHR22844">
    <property type="entry name" value="F-BOX AND WD40 DOMAIN PROTEIN"/>
    <property type="match status" value="1"/>
</dbReference>
<dbReference type="Pfam" id="PF00400">
    <property type="entry name" value="WD40"/>
    <property type="match status" value="6"/>
</dbReference>
<dbReference type="InterPro" id="IPR036322">
    <property type="entry name" value="WD40_repeat_dom_sf"/>
</dbReference>
<dbReference type="InterPro" id="IPR020472">
    <property type="entry name" value="WD40_PAC1"/>
</dbReference>
<protein>
    <submittedName>
        <fullName evidence="5">Uncharacterized protein</fullName>
    </submittedName>
</protein>
<dbReference type="Gene3D" id="2.130.10.10">
    <property type="entry name" value="YVTN repeat-like/Quinoprotein amine dehydrogenase"/>
    <property type="match status" value="2"/>
</dbReference>
<feature type="repeat" description="WD" evidence="3">
    <location>
        <begin position="391"/>
        <end position="429"/>
    </location>
</feature>
<dbReference type="AlphaFoldDB" id="A0AAV7EDU6"/>
<sequence>MPVPASSWYSACNCATATAAASVVVRAEYSNPEGTSSSDDNSTVIMSRSTTGASSSQLHSDASLQTLPSVPSLQKLSLSLSINAAKPKVSHLSLISSLRPDPTSQVTSIAFFSSSSTAAPTLLYSASANQIRAWDLPTLTQIDSFNFSGDGSVKSLVFSDDGRIFTAHQDSKIRVWDFRRRHRQLASLPTFNDRLLRSLLPRNYVSVRRHRKRLWVEHADAVAALAVSGSLLYSVSWDKTLKIWRTSDLRCLQSVTAHEDAVNAVAVAADGTVYTGSADTRIRVWGREEGEKTRYALRATLERHRSAVNALALGGDGAVLYSGACDRSILVWEREDSAGHMALAGALRGHGGAILCLITAAENFLFSGSADRTVRIWGRGIHGGYACLGKMEGHARPVKSLGAFYDGSESGYTVCSGSLDGEIRVWRVSVSPRGK</sequence>
<comment type="caution">
    <text evidence="5">The sequence shown here is derived from an EMBL/GenBank/DDBJ whole genome shotgun (WGS) entry which is preliminary data.</text>
</comment>
<keyword evidence="1 3" id="KW-0853">WD repeat</keyword>
<dbReference type="Proteomes" id="UP000825729">
    <property type="component" value="Unassembled WGS sequence"/>
</dbReference>
<dbReference type="PROSITE" id="PS50082">
    <property type="entry name" value="WD_REPEATS_2"/>
    <property type="match status" value="5"/>
</dbReference>
<feature type="region of interest" description="Disordered" evidence="4">
    <location>
        <begin position="30"/>
        <end position="57"/>
    </location>
</feature>
<evidence type="ECO:0000256" key="4">
    <source>
        <dbReference type="SAM" id="MobiDB-lite"/>
    </source>
</evidence>
<feature type="repeat" description="WD" evidence="3">
    <location>
        <begin position="255"/>
        <end position="295"/>
    </location>
</feature>
<dbReference type="PROSITE" id="PS00678">
    <property type="entry name" value="WD_REPEATS_1"/>
    <property type="match status" value="1"/>
</dbReference>
<organism evidence="5 6">
    <name type="scientific">Aristolochia fimbriata</name>
    <name type="common">White veined hardy Dutchman's pipe vine</name>
    <dbReference type="NCBI Taxonomy" id="158543"/>
    <lineage>
        <taxon>Eukaryota</taxon>
        <taxon>Viridiplantae</taxon>
        <taxon>Streptophyta</taxon>
        <taxon>Embryophyta</taxon>
        <taxon>Tracheophyta</taxon>
        <taxon>Spermatophyta</taxon>
        <taxon>Magnoliopsida</taxon>
        <taxon>Magnoliidae</taxon>
        <taxon>Piperales</taxon>
        <taxon>Aristolochiaceae</taxon>
        <taxon>Aristolochia</taxon>
    </lineage>
</organism>
<dbReference type="InterPro" id="IPR015943">
    <property type="entry name" value="WD40/YVTN_repeat-like_dom_sf"/>
</dbReference>
<dbReference type="InterPro" id="IPR001680">
    <property type="entry name" value="WD40_rpt"/>
</dbReference>
<dbReference type="InterPro" id="IPR045182">
    <property type="entry name" value="JINGUBANG-like"/>
</dbReference>
<dbReference type="FunFam" id="2.130.10.10:FF:000775">
    <property type="entry name" value="BnaA09g28200D protein"/>
    <property type="match status" value="1"/>
</dbReference>
<name>A0AAV7EDU6_ARIFI</name>
<dbReference type="PANTHER" id="PTHR22844:SF199">
    <property type="entry name" value="F21J9.19"/>
    <property type="match status" value="1"/>
</dbReference>